<dbReference type="EMBL" id="CP076136">
    <property type="protein sequence ID" value="QWG25900.1"/>
    <property type="molecule type" value="Genomic_DNA"/>
</dbReference>
<dbReference type="Pfam" id="PF00378">
    <property type="entry name" value="ECH_1"/>
    <property type="match status" value="1"/>
</dbReference>
<dbReference type="InterPro" id="IPR029045">
    <property type="entry name" value="ClpP/crotonase-like_dom_sf"/>
</dbReference>
<dbReference type="AlphaFoldDB" id="A0A975P3E0"/>
<sequence length="237" mass="24836">MNALSAAIKRGLETEVPRLLADRAVRGIVITGTDKAFCAGGDITNMADRSAPSVRERLHQSHAWVKLLLAGEKPVVAAVNGAAAGAGFSLAMMCDFVVAADNAYFQAGFPGLGAAPDLGLALTLPRAVGMLRAKDLLMTNRRVTAEEALMWGMATRVVPAASLIPEALALAQSLAAGPATSLGLTKSLLNQAYNSIPDFLNEEAMTQAIAFGSEEFDEGVAAFLGKRKPQFRRRGPA</sequence>
<gene>
    <name evidence="3" type="ORF">KMZ93_08580</name>
</gene>
<evidence type="ECO:0000313" key="3">
    <source>
        <dbReference type="EMBL" id="QWG25900.1"/>
    </source>
</evidence>
<evidence type="ECO:0000256" key="2">
    <source>
        <dbReference type="RuleBase" id="RU003707"/>
    </source>
</evidence>
<dbReference type="GO" id="GO:0003824">
    <property type="term" value="F:catalytic activity"/>
    <property type="evidence" value="ECO:0007669"/>
    <property type="project" value="InterPro"/>
</dbReference>
<dbReference type="PROSITE" id="PS00166">
    <property type="entry name" value="ENOYL_COA_HYDRATASE"/>
    <property type="match status" value="1"/>
</dbReference>
<protein>
    <submittedName>
        <fullName evidence="3">Enoyl-CoA hydratase/isomerase family protein</fullName>
    </submittedName>
</protein>
<dbReference type="PANTHER" id="PTHR43459:SF1">
    <property type="entry name" value="EG:BACN32G11.4 PROTEIN"/>
    <property type="match status" value="1"/>
</dbReference>
<dbReference type="InterPro" id="IPR001753">
    <property type="entry name" value="Enoyl-CoA_hydra/iso"/>
</dbReference>
<dbReference type="InterPro" id="IPR014748">
    <property type="entry name" value="Enoyl-CoA_hydra_C"/>
</dbReference>
<organism evidence="3 4">
    <name type="scientific">Bradyrhizobium sediminis</name>
    <dbReference type="NCBI Taxonomy" id="2840469"/>
    <lineage>
        <taxon>Bacteria</taxon>
        <taxon>Pseudomonadati</taxon>
        <taxon>Pseudomonadota</taxon>
        <taxon>Alphaproteobacteria</taxon>
        <taxon>Hyphomicrobiales</taxon>
        <taxon>Nitrobacteraceae</taxon>
        <taxon>Bradyrhizobium</taxon>
    </lineage>
</organism>
<comment type="similarity">
    <text evidence="1 2">Belongs to the enoyl-CoA hydratase/isomerase family.</text>
</comment>
<dbReference type="Gene3D" id="3.90.226.10">
    <property type="entry name" value="2-enoyl-CoA Hydratase, Chain A, domain 1"/>
    <property type="match status" value="1"/>
</dbReference>
<dbReference type="InterPro" id="IPR018376">
    <property type="entry name" value="Enoyl-CoA_hyd/isom_CS"/>
</dbReference>
<dbReference type="CDD" id="cd06558">
    <property type="entry name" value="crotonase-like"/>
    <property type="match status" value="1"/>
</dbReference>
<proteinExistence type="inferred from homology"/>
<accession>A0A975P3E0</accession>
<name>A0A975P3E0_9BRAD</name>
<evidence type="ECO:0000313" key="4">
    <source>
        <dbReference type="Proteomes" id="UP000676951"/>
    </source>
</evidence>
<dbReference type="Gene3D" id="1.10.12.10">
    <property type="entry name" value="Lyase 2-enoyl-coa Hydratase, Chain A, domain 2"/>
    <property type="match status" value="1"/>
</dbReference>
<keyword evidence="4" id="KW-1185">Reference proteome</keyword>
<dbReference type="Proteomes" id="UP000676951">
    <property type="component" value="Chromosome"/>
</dbReference>
<dbReference type="PANTHER" id="PTHR43459">
    <property type="entry name" value="ENOYL-COA HYDRATASE"/>
    <property type="match status" value="1"/>
</dbReference>
<dbReference type="SUPFAM" id="SSF52096">
    <property type="entry name" value="ClpP/crotonase"/>
    <property type="match status" value="1"/>
</dbReference>
<reference evidence="3 4" key="1">
    <citation type="submission" date="2021-06" db="EMBL/GenBank/DDBJ databases">
        <title>Bradyrhizobium sp. S2-11-4 Genome sequencing.</title>
        <authorList>
            <person name="Jin L."/>
        </authorList>
    </citation>
    <scope>NUCLEOTIDE SEQUENCE [LARGE SCALE GENOMIC DNA]</scope>
    <source>
        <strain evidence="3 4">S2-11-4</strain>
    </source>
</reference>
<evidence type="ECO:0000256" key="1">
    <source>
        <dbReference type="ARBA" id="ARBA00005254"/>
    </source>
</evidence>